<gene>
    <name evidence="2" type="ORF">YYC_00811</name>
</gene>
<evidence type="ECO:0000313" key="2">
    <source>
        <dbReference type="EMBL" id="ETB62191.1"/>
    </source>
</evidence>
<dbReference type="SUPFAM" id="SSF52047">
    <property type="entry name" value="RNI-like"/>
    <property type="match status" value="1"/>
</dbReference>
<dbReference type="EMBL" id="KI635731">
    <property type="protein sequence ID" value="ETB62191.1"/>
    <property type="molecule type" value="Genomic_DNA"/>
</dbReference>
<dbReference type="OrthoDB" id="372364at2759"/>
<dbReference type="Gene3D" id="3.80.10.10">
    <property type="entry name" value="Ribonuclease Inhibitor"/>
    <property type="match status" value="1"/>
</dbReference>
<organism evidence="2 3">
    <name type="scientific">Plasmodium yoelii 17X</name>
    <dbReference type="NCBI Taxonomy" id="1323249"/>
    <lineage>
        <taxon>Eukaryota</taxon>
        <taxon>Sar</taxon>
        <taxon>Alveolata</taxon>
        <taxon>Apicomplexa</taxon>
        <taxon>Aconoidasida</taxon>
        <taxon>Haemosporida</taxon>
        <taxon>Plasmodiidae</taxon>
        <taxon>Plasmodium</taxon>
        <taxon>Plasmodium (Vinckeia)</taxon>
    </lineage>
</organism>
<evidence type="ECO:0008006" key="4">
    <source>
        <dbReference type="Google" id="ProtNLM"/>
    </source>
</evidence>
<proteinExistence type="predicted"/>
<feature type="region of interest" description="Disordered" evidence="1">
    <location>
        <begin position="719"/>
        <end position="739"/>
    </location>
</feature>
<protein>
    <recommendedName>
        <fullName evidence="4">Leucine-rich repeat protein</fullName>
    </recommendedName>
</protein>
<evidence type="ECO:0000313" key="3">
    <source>
        <dbReference type="Proteomes" id="UP000018538"/>
    </source>
</evidence>
<evidence type="ECO:0000256" key="1">
    <source>
        <dbReference type="SAM" id="MobiDB-lite"/>
    </source>
</evidence>
<name>V7PRH7_PLAYE</name>
<sequence length="1623" mass="192996">MICGKDVRLKNDDNEKKNKTQFKSNETNSYYSIDQNTISDGESPNICYVNKSDTTNLHINNLINNIIKCNNKFTKYNRIILSLKKINERIKCSNKCILNSCSEQQKDTKKKRKKNILQIKQRKNKKILFTNSCRISTKKKKKCNPKYELTEIIWKHKINKKIHQIIKRVIYITYCTNIGHYKKRNIRNNSFIYFLWNPHTLKQRNQEIKKQKKTTKLISSTNFTIINELKYNRGKQKYLNVERLNMVTDSKKGNQYNSKGEQNDKILYANKKGTNLMEEYGAEVEDKQNDEKQKCSETNYIYNSLEKQSENTYDLYKGLCKNSTYSGYPYGFKNSENKLAKRNKKKKSLISNIFNRIDDISDISGNNNDVILSSIKKNSKNFGKCNSEDNGNRIPMNEKHSNFCCNDNKSNNLKNYVYKDNVLKTSDHTYTCLSKFSNNKCTSNNIYFDKKLYFNKYNNTNNTDNLFDSKNVRNYSHSLRNIIKRDEHNDKKNNKLKNCIFSKINADNNNQFFLHKIDVLSDIHIHDKNNHSNCDHNGRKNWKSKKFNYFPMCLSIETDPINGYKHQYTKDSYIIKRTYSIDRKYNVRDYFRMSYIHNNYNSYKNRGNSTNYFSQNINCGNIESGQADRYFSRKKLIPNFLNKNKHNNDKKEIKYKNNVEKNVAFYYNSHYANKHNVNFLSYQNNNIYNKKLRNSMEDRGYSTNNSSSNATINEINHNNSASTRASNTNSSNNYTNGYTSVQPFKRLKNRVNNHFSALKRSYKNYQKNFEEEKIIFFNSIRNIIRIIKEIKKLKVDLKKEKKYCSVICDEKKREEFNNLIKYLLHQKIIRKKLKEYYFKKIDKGLFTFLLRSNYANFLFSEEEVKLLKRWNVIKKKRSKFDNDNNANHEENKAYDKNNKFQANDNLAYCYTDILNIQSPDQTNNFFGSEKERKTCYQEVPKNEKVLENNILNSEERKSYQNNYNRINQSYGNNNEFRFYTTNGFNHNTIEEYYKGNYLKQICINNLNDLYLKHCKKYKRSIIFNVLSFFKNIKIKNVSKKFKKKLKNNQHIYLSKIYNYKKMLRHIKYIFIKLLKKNIADINSIHINNCFLNSTICFFLFLILTIFKNISTLKVVQCHIYYSQFYISLYHIKNNNLKNLYFMCNHIIHCEIPDKDIYDYKYYKNCIIYFDLNYLKKKSKNNNKQGNKKHVEDIARSESIIYPLGQLENYQIDKIQTDHESNTKPHYGINKIIIKKNKKVIPFDKISFYDIFVAKKKNLNKETANDEHVTIKLSNLPNKEHKNNIISSNIEGKQKDILCWYDSISTAPPLLNTGEEDQNEEENNMNHIHTEIEKRENKYICDDTKFDSKINTYNIHSSSCSNENSSGNSVQASENYIYAFPRKGIEYFNLEKLRVLRLSSNKLGDDALIYLSSLIKKKKLNKLKILDLRWNNFTYKSLLSLLFALINNVKNGYKNNTISDLKKNKQTNKLKLRKLLLSGNNIDSSLYSSFLSGFCTCNYIVVVELDFSMNIIDNECFPITLKYFKHILNLQKRKKKNNNISGVYINLDHNSLKNSTYINKLMKILFKFPRNKKKYIKNKNMEQTNFIDQTGMVKQNILLSLQYNDIKNIDTNVEFHKYEQRIRF</sequence>
<dbReference type="Proteomes" id="UP000018538">
    <property type="component" value="Unassembled WGS sequence"/>
</dbReference>
<dbReference type="InterPro" id="IPR032675">
    <property type="entry name" value="LRR_dom_sf"/>
</dbReference>
<keyword evidence="3" id="KW-1185">Reference proteome</keyword>
<accession>V7PRH7</accession>
<reference evidence="2 3" key="1">
    <citation type="submission" date="2013-11" db="EMBL/GenBank/DDBJ databases">
        <title>The Genome Sequence of Plasmodium yoelii 17X.</title>
        <authorList>
            <consortium name="The Broad Institute Genomics Platform"/>
            <consortium name="The Broad Institute Genome Sequencing Center for Infectious Disease"/>
            <person name="Neafsey D."/>
            <person name="Adams J."/>
            <person name="Walker B."/>
            <person name="Young S.K."/>
            <person name="Zeng Q."/>
            <person name="Gargeya S."/>
            <person name="Fitzgerald M."/>
            <person name="Haas B."/>
            <person name="Abouelleil A."/>
            <person name="Alvarado L."/>
            <person name="Chapman S.B."/>
            <person name="Gainer-Dewar J."/>
            <person name="Goldberg J."/>
            <person name="Griggs A."/>
            <person name="Gujja S."/>
            <person name="Hansen M."/>
            <person name="Howarth C."/>
            <person name="Imamovic A."/>
            <person name="Ireland A."/>
            <person name="Larimer J."/>
            <person name="McCowan C."/>
            <person name="Murphy C."/>
            <person name="Pearson M."/>
            <person name="Poon T.W."/>
            <person name="Priest M."/>
            <person name="Roberts A."/>
            <person name="Saif S."/>
            <person name="Shea T."/>
            <person name="Sykes S."/>
            <person name="Wortman J."/>
            <person name="Nusbaum C."/>
            <person name="Birren B."/>
        </authorList>
    </citation>
    <scope>NUCLEOTIDE SEQUENCE [LARGE SCALE GENOMIC DNA]</scope>
    <source>
        <strain evidence="2 3">17X</strain>
    </source>
</reference>